<dbReference type="EMBL" id="NBYO01000001">
    <property type="protein sequence ID" value="OXT01489.1"/>
    <property type="molecule type" value="Genomic_DNA"/>
</dbReference>
<evidence type="ECO:0000313" key="5">
    <source>
        <dbReference type="Proteomes" id="UP000215405"/>
    </source>
</evidence>
<feature type="domain" description="Ubiquinol-cytochrome c chaperone" evidence="3">
    <location>
        <begin position="36"/>
        <end position="174"/>
    </location>
</feature>
<organism evidence="4 5">
    <name type="scientific">Notoacmeibacter marinus</name>
    <dbReference type="NCBI Taxonomy" id="1876515"/>
    <lineage>
        <taxon>Bacteria</taxon>
        <taxon>Pseudomonadati</taxon>
        <taxon>Pseudomonadota</taxon>
        <taxon>Alphaproteobacteria</taxon>
        <taxon>Hyphomicrobiales</taxon>
        <taxon>Notoacmeibacteraceae</taxon>
        <taxon>Notoacmeibacter</taxon>
    </lineage>
</organism>
<comment type="similarity">
    <text evidence="2">Belongs to the UPF0174 family.</text>
</comment>
<proteinExistence type="inferred from homology"/>
<reference evidence="5" key="1">
    <citation type="journal article" date="2017" name="Int. J. Syst. Evol. Microbiol.">
        <title>Notoacmeibacter marinus gen. nov., sp. nov., isolated from the gut of a limpet and proposal of Notoacmeibacteraceae fam. nov. in the order Rhizobiales of the class Alphaproteobacteria.</title>
        <authorList>
            <person name="Huang Z."/>
            <person name="Guo F."/>
            <person name="Lai Q."/>
        </authorList>
    </citation>
    <scope>NUCLEOTIDE SEQUENCE [LARGE SCALE GENOMIC DNA]</scope>
    <source>
        <strain evidence="5">XMTR2A4</strain>
    </source>
</reference>
<comment type="similarity">
    <text evidence="1">Belongs to the CBP3 family.</text>
</comment>
<dbReference type="InterPro" id="IPR014569">
    <property type="entry name" value="Ubq_cyt-c_CBP3-rel"/>
</dbReference>
<protein>
    <recommendedName>
        <fullName evidence="3">Ubiquinol-cytochrome c chaperone domain-containing protein</fullName>
    </recommendedName>
</protein>
<dbReference type="InterPro" id="IPR007129">
    <property type="entry name" value="Ubiqinol_cyt_c_chaperone_CPB3"/>
</dbReference>
<dbReference type="Pfam" id="PF03981">
    <property type="entry name" value="Ubiq_cyt_C_chap"/>
    <property type="match status" value="1"/>
</dbReference>
<keyword evidence="5" id="KW-1185">Reference proteome</keyword>
<evidence type="ECO:0000256" key="2">
    <source>
        <dbReference type="ARBA" id="ARBA00006436"/>
    </source>
</evidence>
<dbReference type="InterPro" id="IPR021150">
    <property type="entry name" value="Ubiq_cyt_c_chap"/>
</dbReference>
<evidence type="ECO:0000259" key="3">
    <source>
        <dbReference type="Pfam" id="PF03981"/>
    </source>
</evidence>
<dbReference type="PANTHER" id="PTHR12184">
    <property type="entry name" value="UBIQUINOL-CYTOCHROME C REDUCTASE COMPLEX ASSEMBLY FACTOR 1 FAMILY MEMBER"/>
    <property type="match status" value="1"/>
</dbReference>
<sequence length="193" mass="21093">MLKRFFSRRPPTSEELMQGLYGAIVAASRDAGLYRAANVPDTPLGRFEMLALHVALVVRRLRIEQGEAFSDLAQELTDRFFTDVDHAQRELGIGDLGMRHRMKTMGKMYYGRLEAYGDALDQGDGAALSSALRRNALAGAMDADADPLAIYVATTAQTLDQAEAACLLDGTFRFPSAATVLAAIPETSMRMED</sequence>
<name>A0A231UZV8_9HYPH</name>
<accession>A0A231UZV8</accession>
<comment type="caution">
    <text evidence="4">The sequence shown here is derived from an EMBL/GenBank/DDBJ whole genome shotgun (WGS) entry which is preliminary data.</text>
</comment>
<dbReference type="Proteomes" id="UP000215405">
    <property type="component" value="Unassembled WGS sequence"/>
</dbReference>
<evidence type="ECO:0000256" key="1">
    <source>
        <dbReference type="ARBA" id="ARBA00006407"/>
    </source>
</evidence>
<dbReference type="PANTHER" id="PTHR12184:SF1">
    <property type="entry name" value="UBIQUINOL-CYTOCHROME-C REDUCTASE COMPLEX ASSEMBLY FACTOR 1"/>
    <property type="match status" value="1"/>
</dbReference>
<dbReference type="OrthoDB" id="7158889at2"/>
<dbReference type="PIRSF" id="PIRSF032079">
    <property type="entry name" value="UCP032079"/>
    <property type="match status" value="1"/>
</dbReference>
<evidence type="ECO:0000313" key="4">
    <source>
        <dbReference type="EMBL" id="OXT01489.1"/>
    </source>
</evidence>
<gene>
    <name evidence="4" type="ORF">B7H23_00450</name>
</gene>
<dbReference type="AlphaFoldDB" id="A0A231UZV8"/>